<dbReference type="PROSITE" id="PS50005">
    <property type="entry name" value="TPR"/>
    <property type="match status" value="1"/>
</dbReference>
<dbReference type="InterPro" id="IPR059179">
    <property type="entry name" value="MLKL-like_MCAfunc"/>
</dbReference>
<evidence type="ECO:0000256" key="1">
    <source>
        <dbReference type="PROSITE-ProRule" id="PRU00339"/>
    </source>
</evidence>
<keyword evidence="1" id="KW-0802">TPR repeat</keyword>
<feature type="repeat" description="TPR" evidence="1">
    <location>
        <begin position="720"/>
        <end position="753"/>
    </location>
</feature>
<evidence type="ECO:0000313" key="3">
    <source>
        <dbReference type="EMBL" id="KAF9782743.1"/>
    </source>
</evidence>
<dbReference type="InterPro" id="IPR019734">
    <property type="entry name" value="TPR_rpt"/>
</dbReference>
<dbReference type="SMART" id="SM00028">
    <property type="entry name" value="TPR"/>
    <property type="match status" value="2"/>
</dbReference>
<dbReference type="InterPro" id="IPR027417">
    <property type="entry name" value="P-loop_NTPase"/>
</dbReference>
<reference evidence="3" key="1">
    <citation type="journal article" date="2020" name="Nat. Commun.">
        <title>Large-scale genome sequencing of mycorrhizal fungi provides insights into the early evolution of symbiotic traits.</title>
        <authorList>
            <person name="Miyauchi S."/>
            <person name="Kiss E."/>
            <person name="Kuo A."/>
            <person name="Drula E."/>
            <person name="Kohler A."/>
            <person name="Sanchez-Garcia M."/>
            <person name="Morin E."/>
            <person name="Andreopoulos B."/>
            <person name="Barry K.W."/>
            <person name="Bonito G."/>
            <person name="Buee M."/>
            <person name="Carver A."/>
            <person name="Chen C."/>
            <person name="Cichocki N."/>
            <person name="Clum A."/>
            <person name="Culley D."/>
            <person name="Crous P.W."/>
            <person name="Fauchery L."/>
            <person name="Girlanda M."/>
            <person name="Hayes R.D."/>
            <person name="Keri Z."/>
            <person name="LaButti K."/>
            <person name="Lipzen A."/>
            <person name="Lombard V."/>
            <person name="Magnuson J."/>
            <person name="Maillard F."/>
            <person name="Murat C."/>
            <person name="Nolan M."/>
            <person name="Ohm R.A."/>
            <person name="Pangilinan J."/>
            <person name="Pereira M.F."/>
            <person name="Perotto S."/>
            <person name="Peter M."/>
            <person name="Pfister S."/>
            <person name="Riley R."/>
            <person name="Sitrit Y."/>
            <person name="Stielow J.B."/>
            <person name="Szollosi G."/>
            <person name="Zifcakova L."/>
            <person name="Stursova M."/>
            <person name="Spatafora J.W."/>
            <person name="Tedersoo L."/>
            <person name="Vaario L.M."/>
            <person name="Yamada A."/>
            <person name="Yan M."/>
            <person name="Wang P."/>
            <person name="Xu J."/>
            <person name="Bruns T."/>
            <person name="Baldrian P."/>
            <person name="Vilgalys R."/>
            <person name="Dunand C."/>
            <person name="Henrissat B."/>
            <person name="Grigoriev I.V."/>
            <person name="Hibbett D."/>
            <person name="Nagy L.G."/>
            <person name="Martin F.M."/>
        </authorList>
    </citation>
    <scope>NUCLEOTIDE SEQUENCE</scope>
    <source>
        <strain evidence="3">UH-Tt-Lm1</strain>
    </source>
</reference>
<dbReference type="Gene3D" id="1.25.40.10">
    <property type="entry name" value="Tetratricopeptide repeat domain"/>
    <property type="match status" value="2"/>
</dbReference>
<dbReference type="EMBL" id="WIUZ02000011">
    <property type="protein sequence ID" value="KAF9782743.1"/>
    <property type="molecule type" value="Genomic_DNA"/>
</dbReference>
<dbReference type="OrthoDB" id="431454at2759"/>
<dbReference type="CDD" id="cd21037">
    <property type="entry name" value="MLKL_NTD"/>
    <property type="match status" value="1"/>
</dbReference>
<protein>
    <recommendedName>
        <fullName evidence="5">AAA+ ATPase domain-containing protein</fullName>
    </recommendedName>
</protein>
<evidence type="ECO:0000256" key="2">
    <source>
        <dbReference type="SAM" id="MobiDB-lite"/>
    </source>
</evidence>
<organism evidence="3 4">
    <name type="scientific">Thelephora terrestris</name>
    <dbReference type="NCBI Taxonomy" id="56493"/>
    <lineage>
        <taxon>Eukaryota</taxon>
        <taxon>Fungi</taxon>
        <taxon>Dikarya</taxon>
        <taxon>Basidiomycota</taxon>
        <taxon>Agaricomycotina</taxon>
        <taxon>Agaricomycetes</taxon>
        <taxon>Thelephorales</taxon>
        <taxon>Thelephoraceae</taxon>
        <taxon>Thelephora</taxon>
    </lineage>
</organism>
<accession>A0A9P6HA06</accession>
<dbReference type="InterPro" id="IPR011990">
    <property type="entry name" value="TPR-like_helical_dom_sf"/>
</dbReference>
<feature type="region of interest" description="Disordered" evidence="2">
    <location>
        <begin position="168"/>
        <end position="188"/>
    </location>
</feature>
<gene>
    <name evidence="3" type="ORF">BJ322DRAFT_1110630</name>
</gene>
<dbReference type="PANTHER" id="PTHR47691:SF3">
    <property type="entry name" value="HTH-TYPE TRANSCRIPTIONAL REGULATOR RV0890C-RELATED"/>
    <property type="match status" value="1"/>
</dbReference>
<evidence type="ECO:0008006" key="5">
    <source>
        <dbReference type="Google" id="ProtNLM"/>
    </source>
</evidence>
<evidence type="ECO:0000313" key="4">
    <source>
        <dbReference type="Proteomes" id="UP000736335"/>
    </source>
</evidence>
<sequence length="865" mass="96561">MDANSPQPVGHDGDLSLLTTSIGTLNLAERNSSIKPAKNVFGSARALLAAIRDSTANEQDYVKLGLSCVDVCQALDRGLNGRRMDDLNNSILGAIEKLTTTVGAIQKKIAKQGERNPVSHPPHAKDDKETIAAWGRDLDRILYTFTVELSLNNHMILLDIRRDVQASQGGTEAPCQPTQASIPLGELPPPRPRACFGRDGLIEKIVGLVDSLNHVALIGAAGIGKTSVALAVLHHERIKRRFGDNRRFIRCDKFPASRSNFLCQLSKVIGAGLENPEDLAPFRPFLSSREMFIVLDNAESILDPQGTDAQEIYTMVKELSQFSNICLGITSRISNVPPHCKRLEIPTLSMEAACEVFYSIYGDGDRSRIINDLLRRLDFHALSITLLATTASNNKWDYDQLAKEWDEQRAQVLQTDYNESLAATIELSLASPTFRKLGPNARDLLGVVAFFPQGIDEKNLKWFFPTIPNRKKVLDKFCFLSLAYRSGDFITMLAPIRDYLRPRDPRTSPLLRAIKDGYFARMSVDLNPNEAGFGESQWIKSEDINVEQLLDVFTSLGLNSPDVWDACVRFMRHLYWQKPRQIVLGPKIEALPNNHPSKAECLFELSQLFALIGNDPEAKRLLVLTLALDRARGDEFRIALTLRWLSQINLNLGLAGEGMQQAEEALEILRRLGDTLQQANCLDNLARLLLYDGQLDAAEDAVSHKIVLLSLEKGQDFLLCQSHCLLGAIYRSKGEKEQAIYQFETALTITSSFDWQGELFWIHYEMARLFRDRDEFDDANAHIGQAKSHTADDAYNLGRGMEMQAWIWHGQCRLEDARSEALHALEIYERLGAAKDVGDCRELLQLIEGALGSQISGGSGSSVRY</sequence>
<dbReference type="Proteomes" id="UP000736335">
    <property type="component" value="Unassembled WGS sequence"/>
</dbReference>
<comment type="caution">
    <text evidence="3">The sequence shown here is derived from an EMBL/GenBank/DDBJ whole genome shotgun (WGS) entry which is preliminary data.</text>
</comment>
<reference evidence="3" key="2">
    <citation type="submission" date="2020-11" db="EMBL/GenBank/DDBJ databases">
        <authorList>
            <consortium name="DOE Joint Genome Institute"/>
            <person name="Kuo A."/>
            <person name="Miyauchi S."/>
            <person name="Kiss E."/>
            <person name="Drula E."/>
            <person name="Kohler A."/>
            <person name="Sanchez-Garcia M."/>
            <person name="Andreopoulos B."/>
            <person name="Barry K.W."/>
            <person name="Bonito G."/>
            <person name="Buee M."/>
            <person name="Carver A."/>
            <person name="Chen C."/>
            <person name="Cichocki N."/>
            <person name="Clum A."/>
            <person name="Culley D."/>
            <person name="Crous P.W."/>
            <person name="Fauchery L."/>
            <person name="Girlanda M."/>
            <person name="Hayes R."/>
            <person name="Keri Z."/>
            <person name="Labutti K."/>
            <person name="Lipzen A."/>
            <person name="Lombard V."/>
            <person name="Magnuson J."/>
            <person name="Maillard F."/>
            <person name="Morin E."/>
            <person name="Murat C."/>
            <person name="Nolan M."/>
            <person name="Ohm R."/>
            <person name="Pangilinan J."/>
            <person name="Pereira M."/>
            <person name="Perotto S."/>
            <person name="Peter M."/>
            <person name="Riley R."/>
            <person name="Sitrit Y."/>
            <person name="Stielow B."/>
            <person name="Szollosi G."/>
            <person name="Zifcakova L."/>
            <person name="Stursova M."/>
            <person name="Spatafora J.W."/>
            <person name="Tedersoo L."/>
            <person name="Vaario L.-M."/>
            <person name="Yamada A."/>
            <person name="Yan M."/>
            <person name="Wang P."/>
            <person name="Xu J."/>
            <person name="Bruns T."/>
            <person name="Baldrian P."/>
            <person name="Vilgalys R."/>
            <person name="Henrissat B."/>
            <person name="Grigoriev I.V."/>
            <person name="Hibbett D."/>
            <person name="Nagy L.G."/>
            <person name="Martin F.M."/>
        </authorList>
    </citation>
    <scope>NUCLEOTIDE SEQUENCE</scope>
    <source>
        <strain evidence="3">UH-Tt-Lm1</strain>
    </source>
</reference>
<name>A0A9P6HA06_9AGAM</name>
<feature type="compositionally biased region" description="Polar residues" evidence="2">
    <location>
        <begin position="168"/>
        <end position="181"/>
    </location>
</feature>
<proteinExistence type="predicted"/>
<dbReference type="Gene3D" id="3.40.50.300">
    <property type="entry name" value="P-loop containing nucleotide triphosphate hydrolases"/>
    <property type="match status" value="1"/>
</dbReference>
<dbReference type="SUPFAM" id="SSF48452">
    <property type="entry name" value="TPR-like"/>
    <property type="match status" value="2"/>
</dbReference>
<keyword evidence="4" id="KW-1185">Reference proteome</keyword>
<dbReference type="AlphaFoldDB" id="A0A9P6HA06"/>
<dbReference type="PANTHER" id="PTHR47691">
    <property type="entry name" value="REGULATOR-RELATED"/>
    <property type="match status" value="1"/>
</dbReference>
<dbReference type="SUPFAM" id="SSF52540">
    <property type="entry name" value="P-loop containing nucleoside triphosphate hydrolases"/>
    <property type="match status" value="1"/>
</dbReference>